<dbReference type="Gene3D" id="1.20.1250.20">
    <property type="entry name" value="MFS general substrate transporter like domains"/>
    <property type="match status" value="1"/>
</dbReference>
<dbReference type="GeneID" id="119731767"/>
<evidence type="ECO:0000313" key="5">
    <source>
        <dbReference type="EnsemblMetazoa" id="XP_038060952.1"/>
    </source>
</evidence>
<evidence type="ECO:0000259" key="4">
    <source>
        <dbReference type="PROSITE" id="PS50850"/>
    </source>
</evidence>
<dbReference type="Proteomes" id="UP000887568">
    <property type="component" value="Unplaced"/>
</dbReference>
<dbReference type="PANTHER" id="PTHR11360:SF284">
    <property type="entry name" value="EG:103B4.3 PROTEIN-RELATED"/>
    <property type="match status" value="1"/>
</dbReference>
<dbReference type="CDD" id="cd17352">
    <property type="entry name" value="MFS_MCT_SLC16"/>
    <property type="match status" value="1"/>
</dbReference>
<keyword evidence="3" id="KW-0812">Transmembrane</keyword>
<evidence type="ECO:0000256" key="1">
    <source>
        <dbReference type="ARBA" id="ARBA00004141"/>
    </source>
</evidence>
<feature type="transmembrane region" description="Helical" evidence="3">
    <location>
        <begin position="166"/>
        <end position="183"/>
    </location>
</feature>
<feature type="compositionally biased region" description="Low complexity" evidence="2">
    <location>
        <begin position="261"/>
        <end position="271"/>
    </location>
</feature>
<protein>
    <recommendedName>
        <fullName evidence="4">Major facilitator superfamily (MFS) profile domain-containing protein</fullName>
    </recommendedName>
</protein>
<feature type="transmembrane region" description="Helical" evidence="3">
    <location>
        <begin position="39"/>
        <end position="64"/>
    </location>
</feature>
<dbReference type="AlphaFoldDB" id="A0A914AAR3"/>
<keyword evidence="3" id="KW-1133">Transmembrane helix</keyword>
<feature type="transmembrane region" description="Helical" evidence="3">
    <location>
        <begin position="436"/>
        <end position="460"/>
    </location>
</feature>
<feature type="transmembrane region" description="Helical" evidence="3">
    <location>
        <begin position="76"/>
        <end position="94"/>
    </location>
</feature>
<dbReference type="GO" id="GO:0008028">
    <property type="term" value="F:monocarboxylic acid transmembrane transporter activity"/>
    <property type="evidence" value="ECO:0007669"/>
    <property type="project" value="TreeGrafter"/>
</dbReference>
<feature type="transmembrane region" description="Helical" evidence="3">
    <location>
        <begin position="106"/>
        <end position="123"/>
    </location>
</feature>
<evidence type="ECO:0000256" key="3">
    <source>
        <dbReference type="SAM" id="Phobius"/>
    </source>
</evidence>
<evidence type="ECO:0000256" key="2">
    <source>
        <dbReference type="SAM" id="MobiDB-lite"/>
    </source>
</evidence>
<dbReference type="PANTHER" id="PTHR11360">
    <property type="entry name" value="MONOCARBOXYLATE TRANSPORTER"/>
    <property type="match status" value="1"/>
</dbReference>
<dbReference type="InterPro" id="IPR050327">
    <property type="entry name" value="Proton-linked_MCT"/>
</dbReference>
<name>A0A914AAR3_PATMI</name>
<feature type="transmembrane region" description="Helical" evidence="3">
    <location>
        <begin position="313"/>
        <end position="333"/>
    </location>
</feature>
<feature type="compositionally biased region" description="Basic and acidic residues" evidence="2">
    <location>
        <begin position="10"/>
        <end position="24"/>
    </location>
</feature>
<dbReference type="EnsemblMetazoa" id="XM_038205024.1">
    <property type="protein sequence ID" value="XP_038060952.1"/>
    <property type="gene ID" value="LOC119731767"/>
</dbReference>
<accession>A0A914AAR3</accession>
<dbReference type="InterPro" id="IPR020846">
    <property type="entry name" value="MFS_dom"/>
</dbReference>
<evidence type="ECO:0000313" key="6">
    <source>
        <dbReference type="Proteomes" id="UP000887568"/>
    </source>
</evidence>
<dbReference type="Pfam" id="PF07690">
    <property type="entry name" value="MFS_1"/>
    <property type="match status" value="1"/>
</dbReference>
<feature type="transmembrane region" description="Helical" evidence="3">
    <location>
        <begin position="472"/>
        <end position="494"/>
    </location>
</feature>
<keyword evidence="3" id="KW-0472">Membrane</keyword>
<proteinExistence type="predicted"/>
<feature type="transmembrane region" description="Helical" evidence="3">
    <location>
        <begin position="408"/>
        <end position="429"/>
    </location>
</feature>
<organism evidence="5 6">
    <name type="scientific">Patiria miniata</name>
    <name type="common">Bat star</name>
    <name type="synonym">Asterina miniata</name>
    <dbReference type="NCBI Taxonomy" id="46514"/>
    <lineage>
        <taxon>Eukaryota</taxon>
        <taxon>Metazoa</taxon>
        <taxon>Echinodermata</taxon>
        <taxon>Eleutherozoa</taxon>
        <taxon>Asterozoa</taxon>
        <taxon>Asteroidea</taxon>
        <taxon>Valvatacea</taxon>
        <taxon>Valvatida</taxon>
        <taxon>Asterinidae</taxon>
        <taxon>Patiria</taxon>
    </lineage>
</organism>
<sequence length="512" mass="54965">MCHTSTMAEDTPRENDPKNRDPCRGRGCGQLRITRWGRVVVVASFLTFLLHNGVLGTFGAFIPLLLKEFQQGSGQLGWVVSSGIAVENFAGPVGNMVARRIGCRRAVMLGGALLACGTATASLATSVYHLFVCLGLIAGLGGSIIHVAIVIAVGQFYSRHYTVANGIAYAGPGAGVFVFPPLIEYLNETYGWRGSLVIEAAIVSNVMVMGALFRPAAWFKSRRSSVVRDDEVRRQLDYEPLATGQMQSGIRDGSYEDDGSSDSGISELSLETKGSRRSSTIQPPGSERDFSSKSSTKTTKTYRRKSILTQTNTPAMLAMCVACVFHTAGYSGISVHLVNQAVSSGMTIQQASLLLSCIGIGSLVGRLSHGWFLTRKYITPSWMYTLSLLVSVVATAMLPLTTTFGGKIVLATAAGFCSGVYFSLVAVILRELVGILYLGVAFGASLFCSGLGTLLGGYVIGVLKDVTGSYCIPYYLVSVFFAVAASFSLPRPVIQWYRARNKRRQEPRPTPV</sequence>
<feature type="region of interest" description="Disordered" evidence="2">
    <location>
        <begin position="247"/>
        <end position="305"/>
    </location>
</feature>
<dbReference type="InterPro" id="IPR036259">
    <property type="entry name" value="MFS_trans_sf"/>
</dbReference>
<dbReference type="OMA" id="LRITRWG"/>
<feature type="transmembrane region" description="Helical" evidence="3">
    <location>
        <begin position="381"/>
        <end position="402"/>
    </location>
</feature>
<feature type="transmembrane region" description="Helical" evidence="3">
    <location>
        <begin position="195"/>
        <end position="213"/>
    </location>
</feature>
<dbReference type="SUPFAM" id="SSF103473">
    <property type="entry name" value="MFS general substrate transporter"/>
    <property type="match status" value="1"/>
</dbReference>
<feature type="region of interest" description="Disordered" evidence="2">
    <location>
        <begin position="1"/>
        <end position="24"/>
    </location>
</feature>
<feature type="transmembrane region" description="Helical" evidence="3">
    <location>
        <begin position="129"/>
        <end position="154"/>
    </location>
</feature>
<keyword evidence="6" id="KW-1185">Reference proteome</keyword>
<comment type="subcellular location">
    <subcellularLocation>
        <location evidence="1">Membrane</location>
        <topology evidence="1">Multi-pass membrane protein</topology>
    </subcellularLocation>
</comment>
<dbReference type="GO" id="GO:0016020">
    <property type="term" value="C:membrane"/>
    <property type="evidence" value="ECO:0007669"/>
    <property type="project" value="UniProtKB-SubCell"/>
</dbReference>
<feature type="domain" description="Major facilitator superfamily (MFS) profile" evidence="4">
    <location>
        <begin position="40"/>
        <end position="503"/>
    </location>
</feature>
<reference evidence="5" key="1">
    <citation type="submission" date="2022-11" db="UniProtKB">
        <authorList>
            <consortium name="EnsemblMetazoa"/>
        </authorList>
    </citation>
    <scope>IDENTIFICATION</scope>
</reference>
<dbReference type="InterPro" id="IPR011701">
    <property type="entry name" value="MFS"/>
</dbReference>
<feature type="transmembrane region" description="Helical" evidence="3">
    <location>
        <begin position="353"/>
        <end position="374"/>
    </location>
</feature>
<dbReference type="RefSeq" id="XP_038060952.1">
    <property type="nucleotide sequence ID" value="XM_038205024.1"/>
</dbReference>
<dbReference type="PROSITE" id="PS50850">
    <property type="entry name" value="MFS"/>
    <property type="match status" value="1"/>
</dbReference>
<dbReference type="OrthoDB" id="2213137at2759"/>